<dbReference type="EMBL" id="CAMAPF010000924">
    <property type="protein sequence ID" value="CAH9122381.1"/>
    <property type="molecule type" value="Genomic_DNA"/>
</dbReference>
<reference evidence="4" key="1">
    <citation type="submission" date="2022-07" db="EMBL/GenBank/DDBJ databases">
        <authorList>
            <person name="Macas J."/>
            <person name="Novak P."/>
            <person name="Neumann P."/>
        </authorList>
    </citation>
    <scope>NUCLEOTIDE SEQUENCE</scope>
</reference>
<keyword evidence="3" id="KW-0687">Ribonucleoprotein</keyword>
<dbReference type="PANTHER" id="PTHR12899">
    <property type="entry name" value="39S RIBOSOMAL PROTEIN L18, MITOCHONDRIAL"/>
    <property type="match status" value="1"/>
</dbReference>
<gene>
    <name evidence="4" type="ORF">CEPIT_LOCUS24430</name>
</gene>
<dbReference type="FunFam" id="3.30.420.100:FF:000010">
    <property type="entry name" value="F14B2.25/F14B2.25"/>
    <property type="match status" value="1"/>
</dbReference>
<dbReference type="AlphaFoldDB" id="A0AAV0EJT4"/>
<organism evidence="4 5">
    <name type="scientific">Cuscuta epithymum</name>
    <dbReference type="NCBI Taxonomy" id="186058"/>
    <lineage>
        <taxon>Eukaryota</taxon>
        <taxon>Viridiplantae</taxon>
        <taxon>Streptophyta</taxon>
        <taxon>Embryophyta</taxon>
        <taxon>Tracheophyta</taxon>
        <taxon>Spermatophyta</taxon>
        <taxon>Magnoliopsida</taxon>
        <taxon>eudicotyledons</taxon>
        <taxon>Gunneridae</taxon>
        <taxon>Pentapetalae</taxon>
        <taxon>asterids</taxon>
        <taxon>lamiids</taxon>
        <taxon>Solanales</taxon>
        <taxon>Convolvulaceae</taxon>
        <taxon>Cuscuteae</taxon>
        <taxon>Cuscuta</taxon>
        <taxon>Cuscuta subgen. Cuscuta</taxon>
    </lineage>
</organism>
<accession>A0AAV0EJT4</accession>
<keyword evidence="2" id="KW-0689">Ribosomal protein</keyword>
<dbReference type="Gene3D" id="3.30.420.100">
    <property type="match status" value="1"/>
</dbReference>
<dbReference type="InterPro" id="IPR005484">
    <property type="entry name" value="Ribosomal_uL18_bac/plant/anim"/>
</dbReference>
<evidence type="ECO:0000256" key="2">
    <source>
        <dbReference type="ARBA" id="ARBA00022980"/>
    </source>
</evidence>
<dbReference type="GO" id="GO:0003735">
    <property type="term" value="F:structural constituent of ribosome"/>
    <property type="evidence" value="ECO:0007669"/>
    <property type="project" value="InterPro"/>
</dbReference>
<comment type="caution">
    <text evidence="4">The sequence shown here is derived from an EMBL/GenBank/DDBJ whole genome shotgun (WGS) entry which is preliminary data.</text>
</comment>
<dbReference type="GO" id="GO:1990904">
    <property type="term" value="C:ribonucleoprotein complex"/>
    <property type="evidence" value="ECO:0007669"/>
    <property type="project" value="UniProtKB-KW"/>
</dbReference>
<dbReference type="Proteomes" id="UP001152523">
    <property type="component" value="Unassembled WGS sequence"/>
</dbReference>
<dbReference type="GO" id="GO:0006412">
    <property type="term" value="P:translation"/>
    <property type="evidence" value="ECO:0007669"/>
    <property type="project" value="InterPro"/>
</dbReference>
<proteinExistence type="inferred from homology"/>
<dbReference type="PANTHER" id="PTHR12899:SF14">
    <property type="entry name" value="F14B2.25_F14B2.25"/>
    <property type="match status" value="1"/>
</dbReference>
<comment type="similarity">
    <text evidence="1">Belongs to the universal ribosomal protein uL18 family.</text>
</comment>
<name>A0AAV0EJT4_9ASTE</name>
<sequence length="136" mass="14967">MMAAAAAAATSTQQCHLLRLVLSCRKITAQVTHPQTASIIAMASSAEQEFAAQHRARLNRFPRSHNFWDSKIAARVGEKLGHRLNEAGVLQVEIDHREELARPIHHRKMVSPLFDAVKRAGIGLAGGEKLEAWTLS</sequence>
<keyword evidence="5" id="KW-1185">Reference proteome</keyword>
<protein>
    <recommendedName>
        <fullName evidence="6">Ribosomal protein L18</fullName>
    </recommendedName>
</protein>
<evidence type="ECO:0000313" key="4">
    <source>
        <dbReference type="EMBL" id="CAH9122381.1"/>
    </source>
</evidence>
<evidence type="ECO:0000256" key="1">
    <source>
        <dbReference type="ARBA" id="ARBA00007116"/>
    </source>
</evidence>
<evidence type="ECO:0008006" key="6">
    <source>
        <dbReference type="Google" id="ProtNLM"/>
    </source>
</evidence>
<dbReference type="SUPFAM" id="SSF53137">
    <property type="entry name" value="Translational machinery components"/>
    <property type="match status" value="1"/>
</dbReference>
<dbReference type="GO" id="GO:0008097">
    <property type="term" value="F:5S rRNA binding"/>
    <property type="evidence" value="ECO:0007669"/>
    <property type="project" value="TreeGrafter"/>
</dbReference>
<dbReference type="GO" id="GO:0005840">
    <property type="term" value="C:ribosome"/>
    <property type="evidence" value="ECO:0007669"/>
    <property type="project" value="UniProtKB-KW"/>
</dbReference>
<evidence type="ECO:0000256" key="3">
    <source>
        <dbReference type="ARBA" id="ARBA00023274"/>
    </source>
</evidence>
<evidence type="ECO:0000313" key="5">
    <source>
        <dbReference type="Proteomes" id="UP001152523"/>
    </source>
</evidence>